<dbReference type="InterPro" id="IPR000639">
    <property type="entry name" value="Epox_hydrolase-like"/>
</dbReference>
<protein>
    <submittedName>
        <fullName evidence="3">Alpha/beta hydrolase</fullName>
    </submittedName>
</protein>
<accession>A0A4U5JBG2</accession>
<comment type="caution">
    <text evidence="3">The sequence shown here is derived from an EMBL/GenBank/DDBJ whole genome shotgun (WGS) entry which is preliminary data.</text>
</comment>
<dbReference type="AlphaFoldDB" id="A0A4U5JBG2"/>
<dbReference type="SUPFAM" id="SSF53474">
    <property type="entry name" value="alpha/beta-Hydrolases"/>
    <property type="match status" value="1"/>
</dbReference>
<dbReference type="PRINTS" id="PR00412">
    <property type="entry name" value="EPOXHYDRLASE"/>
</dbReference>
<dbReference type="Gene3D" id="3.40.50.1820">
    <property type="entry name" value="alpha/beta hydrolase"/>
    <property type="match status" value="1"/>
</dbReference>
<dbReference type="PANTHER" id="PTHR43329">
    <property type="entry name" value="EPOXIDE HYDROLASE"/>
    <property type="match status" value="1"/>
</dbReference>
<gene>
    <name evidence="3" type="ORF">DM868_13165</name>
</gene>
<reference evidence="3 4" key="1">
    <citation type="submission" date="2019-04" db="EMBL/GenBank/DDBJ databases">
        <title>Natronomonas sp. F20-122 a newhaloarchaeon isolated from a saline saltern of Isla Bacuta, Huelva, Spain.</title>
        <authorList>
            <person name="Duran-Viseras A."/>
            <person name="Sanchez-Porro C."/>
            <person name="Ventosa A."/>
        </authorList>
    </citation>
    <scope>NUCLEOTIDE SEQUENCE [LARGE SCALE GENOMIC DNA]</scope>
    <source>
        <strain evidence="3 4">F20-122</strain>
    </source>
</reference>
<dbReference type="RefSeq" id="WP_137277299.1">
    <property type="nucleotide sequence ID" value="NZ_QKNX01000006.1"/>
</dbReference>
<sequence>MFTNFTDERIDVGDATLRVRRHGEGPPLLLLHGYPETHAMWHAVAPELADRFSVVCPDLRGYGDSRGPDDPVTEDYSNRSMAGDMTALMAELGHDTFRLVGHDRGARVGYRLTLDAPERVERFVALDIIPTLETFEAMDYEYAESMYHWLFLAQAYPLPETLIGADPTFYLEHMMERWSASMDGFTDEALAEYRRCFEQPSVVRASCADYRAGFHVDTAHDRESRATGDKIECPMLALWGAGSGTVSFDPLDVWERWASDVRGRGLDCGHFLPEEAPEETLAALETFL</sequence>
<proteinExistence type="predicted"/>
<dbReference type="OrthoDB" id="299757at2157"/>
<name>A0A4U5JBG2_9EURY</name>
<evidence type="ECO:0000259" key="2">
    <source>
        <dbReference type="Pfam" id="PF00561"/>
    </source>
</evidence>
<keyword evidence="4" id="KW-1185">Reference proteome</keyword>
<dbReference type="EMBL" id="QKNX01000006">
    <property type="protein sequence ID" value="TKR24877.1"/>
    <property type="molecule type" value="Genomic_DNA"/>
</dbReference>
<keyword evidence="1 3" id="KW-0378">Hydrolase</keyword>
<evidence type="ECO:0000313" key="4">
    <source>
        <dbReference type="Proteomes" id="UP000308037"/>
    </source>
</evidence>
<feature type="domain" description="AB hydrolase-1" evidence="2">
    <location>
        <begin position="26"/>
        <end position="276"/>
    </location>
</feature>
<dbReference type="PRINTS" id="PR00111">
    <property type="entry name" value="ABHYDROLASE"/>
</dbReference>
<dbReference type="Proteomes" id="UP000308037">
    <property type="component" value="Unassembled WGS sequence"/>
</dbReference>
<evidence type="ECO:0000256" key="1">
    <source>
        <dbReference type="ARBA" id="ARBA00022801"/>
    </source>
</evidence>
<dbReference type="GO" id="GO:0016787">
    <property type="term" value="F:hydrolase activity"/>
    <property type="evidence" value="ECO:0007669"/>
    <property type="project" value="UniProtKB-KW"/>
</dbReference>
<dbReference type="InterPro" id="IPR029058">
    <property type="entry name" value="AB_hydrolase_fold"/>
</dbReference>
<evidence type="ECO:0000313" key="3">
    <source>
        <dbReference type="EMBL" id="TKR24877.1"/>
    </source>
</evidence>
<dbReference type="Pfam" id="PF00561">
    <property type="entry name" value="Abhydrolase_1"/>
    <property type="match status" value="1"/>
</dbReference>
<organism evidence="3 4">
    <name type="scientific">Natronomonas salsuginis</name>
    <dbReference type="NCBI Taxonomy" id="2217661"/>
    <lineage>
        <taxon>Archaea</taxon>
        <taxon>Methanobacteriati</taxon>
        <taxon>Methanobacteriota</taxon>
        <taxon>Stenosarchaea group</taxon>
        <taxon>Halobacteria</taxon>
        <taxon>Halobacteriales</taxon>
        <taxon>Natronomonadaceae</taxon>
        <taxon>Natronomonas</taxon>
    </lineage>
</organism>
<dbReference type="InterPro" id="IPR000073">
    <property type="entry name" value="AB_hydrolase_1"/>
</dbReference>